<evidence type="ECO:0000313" key="8">
    <source>
        <dbReference type="RefSeq" id="XP_039117439.1"/>
    </source>
</evidence>
<evidence type="ECO:0000256" key="3">
    <source>
        <dbReference type="ARBA" id="ARBA00023125"/>
    </source>
</evidence>
<dbReference type="InterPro" id="IPR044800">
    <property type="entry name" value="LEC2-like"/>
</dbReference>
<dbReference type="PANTHER" id="PTHR31140">
    <property type="entry name" value="B3 DOMAIN-CONTAINING TRANSCRIPTION FACTOR ABI3"/>
    <property type="match status" value="1"/>
</dbReference>
<gene>
    <name evidence="8" type="primary">LOC120253184</name>
</gene>
<organism evidence="7 8">
    <name type="scientific">Dioscorea cayennensis subsp. rotundata</name>
    <name type="common">White Guinea yam</name>
    <name type="synonym">Dioscorea rotundata</name>
    <dbReference type="NCBI Taxonomy" id="55577"/>
    <lineage>
        <taxon>Eukaryota</taxon>
        <taxon>Viridiplantae</taxon>
        <taxon>Streptophyta</taxon>
        <taxon>Embryophyta</taxon>
        <taxon>Tracheophyta</taxon>
        <taxon>Spermatophyta</taxon>
        <taxon>Magnoliopsida</taxon>
        <taxon>Liliopsida</taxon>
        <taxon>Dioscoreales</taxon>
        <taxon>Dioscoreaceae</taxon>
        <taxon>Dioscorea</taxon>
    </lineage>
</organism>
<dbReference type="Pfam" id="PF02362">
    <property type="entry name" value="B3"/>
    <property type="match status" value="1"/>
</dbReference>
<dbReference type="GO" id="GO:0003700">
    <property type="term" value="F:DNA-binding transcription factor activity"/>
    <property type="evidence" value="ECO:0007669"/>
    <property type="project" value="InterPro"/>
</dbReference>
<keyword evidence="5" id="KW-0539">Nucleus</keyword>
<dbReference type="PANTHER" id="PTHR31140:SF73">
    <property type="entry name" value="B3 DOMAIN-CONTAINING TRANSCRIPTION FACTOR FUS3"/>
    <property type="match status" value="1"/>
</dbReference>
<evidence type="ECO:0000259" key="6">
    <source>
        <dbReference type="SMART" id="SM01019"/>
    </source>
</evidence>
<name>A0AB40ARR4_DIOCR</name>
<evidence type="ECO:0000313" key="7">
    <source>
        <dbReference type="Proteomes" id="UP001515500"/>
    </source>
</evidence>
<dbReference type="SUPFAM" id="SSF101936">
    <property type="entry name" value="DNA-binding pseudobarrel domain"/>
    <property type="match status" value="1"/>
</dbReference>
<dbReference type="AlphaFoldDB" id="A0AB40ARR4"/>
<dbReference type="SMART" id="SM01019">
    <property type="entry name" value="B3"/>
    <property type="match status" value="1"/>
</dbReference>
<dbReference type="InterPro" id="IPR003340">
    <property type="entry name" value="B3_DNA-bd"/>
</dbReference>
<dbReference type="GO" id="GO:0005634">
    <property type="term" value="C:nucleus"/>
    <property type="evidence" value="ECO:0007669"/>
    <property type="project" value="UniProtKB-SubCell"/>
</dbReference>
<dbReference type="GO" id="GO:0003677">
    <property type="term" value="F:DNA binding"/>
    <property type="evidence" value="ECO:0007669"/>
    <property type="project" value="UniProtKB-KW"/>
</dbReference>
<dbReference type="GeneID" id="120253184"/>
<keyword evidence="2" id="KW-0805">Transcription regulation</keyword>
<keyword evidence="7" id="KW-1185">Reference proteome</keyword>
<evidence type="ECO:0000256" key="5">
    <source>
        <dbReference type="ARBA" id="ARBA00023242"/>
    </source>
</evidence>
<sequence length="233" mass="26425">MDAMRPSAESSEMDINERQFLHRIKIADAKRANASAMAADRTDPFQNVDGLRFVLQKELKNSDVGSLGRIVLPKVCSLLTPINISLHMVKREAETRLPSLVARGGISLMMEDIHTKQVWAFKYRFWPNNKSRMYILENAGDFIKKHGLQPGDVIMIYKNEEKDGFVIRAKKEIHQEPSANADYDGVFDTIVPEIPAPTVRYSELFQPCSDGVYPGYDLNCAFLSDFSMGYQDE</sequence>
<evidence type="ECO:0000256" key="2">
    <source>
        <dbReference type="ARBA" id="ARBA00023015"/>
    </source>
</evidence>
<comment type="subcellular location">
    <subcellularLocation>
        <location evidence="1">Nucleus</location>
    </subcellularLocation>
</comment>
<evidence type="ECO:0000256" key="4">
    <source>
        <dbReference type="ARBA" id="ARBA00023163"/>
    </source>
</evidence>
<dbReference type="Proteomes" id="UP001515500">
    <property type="component" value="Chromosome 26"/>
</dbReference>
<dbReference type="RefSeq" id="XP_039117439.1">
    <property type="nucleotide sequence ID" value="XM_039261505.1"/>
</dbReference>
<dbReference type="Gene3D" id="2.40.330.10">
    <property type="entry name" value="DNA-binding pseudobarrel domain"/>
    <property type="match status" value="1"/>
</dbReference>
<protein>
    <submittedName>
        <fullName evidence="8">B3 domain-containing protein LFL1-like isoform X1</fullName>
    </submittedName>
</protein>
<evidence type="ECO:0000256" key="1">
    <source>
        <dbReference type="ARBA" id="ARBA00004123"/>
    </source>
</evidence>
<keyword evidence="3" id="KW-0238">DNA-binding</keyword>
<feature type="domain" description="TF-B3" evidence="6">
    <location>
        <begin position="55"/>
        <end position="171"/>
    </location>
</feature>
<dbReference type="InterPro" id="IPR015300">
    <property type="entry name" value="DNA-bd_pseudobarrel_sf"/>
</dbReference>
<accession>A0AB40ARR4</accession>
<reference evidence="8" key="1">
    <citation type="submission" date="2025-08" db="UniProtKB">
        <authorList>
            <consortium name="RefSeq"/>
        </authorList>
    </citation>
    <scope>IDENTIFICATION</scope>
</reference>
<proteinExistence type="predicted"/>
<keyword evidence="4" id="KW-0804">Transcription</keyword>